<dbReference type="AlphaFoldDB" id="A0AAN7PKL4"/>
<evidence type="ECO:0000313" key="4">
    <source>
        <dbReference type="Proteomes" id="UP001353858"/>
    </source>
</evidence>
<protein>
    <recommendedName>
        <fullName evidence="5">Zinc finger MYM-type protein 1</fullName>
    </recommendedName>
</protein>
<evidence type="ECO:0000259" key="2">
    <source>
        <dbReference type="Pfam" id="PF14291"/>
    </source>
</evidence>
<gene>
    <name evidence="3" type="ORF">RN001_005985</name>
</gene>
<keyword evidence="4" id="KW-1185">Reference proteome</keyword>
<dbReference type="Pfam" id="PF14291">
    <property type="entry name" value="DUF4371"/>
    <property type="match status" value="1"/>
</dbReference>
<dbReference type="Proteomes" id="UP001353858">
    <property type="component" value="Unassembled WGS sequence"/>
</dbReference>
<reference evidence="4" key="1">
    <citation type="submission" date="2023-01" db="EMBL/GenBank/DDBJ databases">
        <title>Key to firefly adult light organ development and bioluminescence: homeobox transcription factors regulate luciferase expression and transportation to peroxisome.</title>
        <authorList>
            <person name="Fu X."/>
        </authorList>
    </citation>
    <scope>NUCLEOTIDE SEQUENCE [LARGE SCALE GENOMIC DNA]</scope>
</reference>
<dbReference type="InterPro" id="IPR012337">
    <property type="entry name" value="RNaseH-like_sf"/>
</dbReference>
<dbReference type="InterPro" id="IPR008906">
    <property type="entry name" value="HATC_C_dom"/>
</dbReference>
<dbReference type="PANTHER" id="PTHR45749">
    <property type="match status" value="1"/>
</dbReference>
<sequence>MNSVNCLLNKSFSCHTLEEKLKIKELGRQTPDLVINQTIKSKNRQFHRKFNSDVYKKHTWLCGCTVKNALFCFPCLLFGGEELWTRLGTDDINHLSHRISKHERSKIHMRNVMNLTVFGKTSIALELDSAYRKTIDLHNQTVTHNRYILNLIINCIRFCGAFELALRGHDESESSSNPGVFRGLINFSAELDSALKSHLDKSTVFKGTSKTIQNELLQCMLEVSQEQISKEIKEAEFLAVIADETSDIACIYQIVIVYRYIVNGKPVERFWAFLNPSNHNAASLASIILNQLGHHLKDNEHKLIAQTYDGASVMRICTFFSMSPQRTAILDAIVKKRLPQSVPTRWNFHSRSVNTVFEYREQLIECMQAILDRNEIANSNTLAQASGQLEILKKNTFIFWLTFFHKIMPHVDMLFNQLQKREIDSVTAKGNIEAFEREVSRIRNSMTKDRYNFTGHLVAASLFLQDKFAHYDKQFPENLLKSTCECYPILETEFRSISGALCLFQFMTNNNVCDTFSECVKLLKILITIPMTSTEAERCFSTLKRIKTFLRNSMGQERLAALAMLSIEKDFIMQISDFNGKVIEKFSQIKNRRMDFLFK</sequence>
<dbReference type="SUPFAM" id="SSF53098">
    <property type="entry name" value="Ribonuclease H-like"/>
    <property type="match status" value="1"/>
</dbReference>
<dbReference type="InterPro" id="IPR025398">
    <property type="entry name" value="DUF4371"/>
</dbReference>
<evidence type="ECO:0000259" key="1">
    <source>
        <dbReference type="Pfam" id="PF05699"/>
    </source>
</evidence>
<accession>A0AAN7PKL4</accession>
<evidence type="ECO:0000313" key="3">
    <source>
        <dbReference type="EMBL" id="KAK4882666.1"/>
    </source>
</evidence>
<feature type="domain" description="HAT C-terminal dimerisation" evidence="1">
    <location>
        <begin position="516"/>
        <end position="570"/>
    </location>
</feature>
<dbReference type="EMBL" id="JARPUR010000002">
    <property type="protein sequence ID" value="KAK4882666.1"/>
    <property type="molecule type" value="Genomic_DNA"/>
</dbReference>
<feature type="domain" description="DUF4371" evidence="2">
    <location>
        <begin position="137"/>
        <end position="315"/>
    </location>
</feature>
<comment type="caution">
    <text evidence="3">The sequence shown here is derived from an EMBL/GenBank/DDBJ whole genome shotgun (WGS) entry which is preliminary data.</text>
</comment>
<evidence type="ECO:0008006" key="5">
    <source>
        <dbReference type="Google" id="ProtNLM"/>
    </source>
</evidence>
<dbReference type="PANTHER" id="PTHR45749:SF28">
    <property type="entry name" value="ZINC FINGER MYM-TYPE PROTEIN 1-LIKE-RELATED"/>
    <property type="match status" value="1"/>
</dbReference>
<organism evidence="3 4">
    <name type="scientific">Aquatica leii</name>
    <dbReference type="NCBI Taxonomy" id="1421715"/>
    <lineage>
        <taxon>Eukaryota</taxon>
        <taxon>Metazoa</taxon>
        <taxon>Ecdysozoa</taxon>
        <taxon>Arthropoda</taxon>
        <taxon>Hexapoda</taxon>
        <taxon>Insecta</taxon>
        <taxon>Pterygota</taxon>
        <taxon>Neoptera</taxon>
        <taxon>Endopterygota</taxon>
        <taxon>Coleoptera</taxon>
        <taxon>Polyphaga</taxon>
        <taxon>Elateriformia</taxon>
        <taxon>Elateroidea</taxon>
        <taxon>Lampyridae</taxon>
        <taxon>Luciolinae</taxon>
        <taxon>Aquatica</taxon>
    </lineage>
</organism>
<proteinExistence type="predicted"/>
<dbReference type="Pfam" id="PF05699">
    <property type="entry name" value="Dimer_Tnp_hAT"/>
    <property type="match status" value="1"/>
</dbReference>
<dbReference type="GO" id="GO:0046983">
    <property type="term" value="F:protein dimerization activity"/>
    <property type="evidence" value="ECO:0007669"/>
    <property type="project" value="InterPro"/>
</dbReference>
<name>A0AAN7PKL4_9COLE</name>